<keyword evidence="5" id="KW-1185">Reference proteome</keyword>
<dbReference type="InterPro" id="IPR018900">
    <property type="entry name" value="Curli_CsgE"/>
</dbReference>
<evidence type="ECO:0000256" key="1">
    <source>
        <dbReference type="ARBA" id="ARBA00003989"/>
    </source>
</evidence>
<reference evidence="4 5" key="1">
    <citation type="submission" date="2016-12" db="EMBL/GenBank/DDBJ databases">
        <authorList>
            <person name="Song W.-J."/>
            <person name="Kurnit D.M."/>
        </authorList>
    </citation>
    <scope>NUCLEOTIDE SEQUENCE [LARGE SCALE GENOMIC DNA]</scope>
    <source>
        <strain evidence="4 5">ATCC 49181</strain>
    </source>
</reference>
<dbReference type="EMBL" id="FSRO01000001">
    <property type="protein sequence ID" value="SIO15051.1"/>
    <property type="molecule type" value="Genomic_DNA"/>
</dbReference>
<comment type="function">
    <text evidence="1">May be involved in the biogenesis of curli organelles.</text>
</comment>
<evidence type="ECO:0000256" key="2">
    <source>
        <dbReference type="ARBA" id="ARBA00014024"/>
    </source>
</evidence>
<evidence type="ECO:0000256" key="3">
    <source>
        <dbReference type="ARBA" id="ARBA00022729"/>
    </source>
</evidence>
<name>A0A1N6H5G1_9PROT</name>
<dbReference type="Pfam" id="PF10627">
    <property type="entry name" value="CsgE"/>
    <property type="match status" value="1"/>
</dbReference>
<protein>
    <recommendedName>
        <fullName evidence="2">Curli production assembly/transport component CsgE</fullName>
    </recommendedName>
</protein>
<dbReference type="AlphaFoldDB" id="A0A1N6H5G1"/>
<gene>
    <name evidence="4" type="ORF">SAMN02743940_1031</name>
</gene>
<keyword evidence="3" id="KW-0732">Signal</keyword>
<evidence type="ECO:0000313" key="5">
    <source>
        <dbReference type="Proteomes" id="UP000185062"/>
    </source>
</evidence>
<sequence length="170" mass="18730">MMNRRPFFVAIITISIFTGTAERTSAQDLNNSTYESTTPGANAATAPIPGFNDSGFIDSGVLEGLDTLEGDLEIGGLLIDNTLTKFGHMLFDAFNRYWNPPEGAQYNIAFSERIDPLRGSLITVKLNDAIIFENFVKPREEAISDLGMGLARDIRTLVLNVSNLQAEEFY</sequence>
<dbReference type="RefSeq" id="WP_028461435.1">
    <property type="nucleotide sequence ID" value="NZ_FSRO01000001.1"/>
</dbReference>
<dbReference type="STRING" id="44575.SAMN05216419_101511"/>
<organism evidence="4 5">
    <name type="scientific">Nitrosomonas cryotolerans ATCC 49181</name>
    <dbReference type="NCBI Taxonomy" id="1131553"/>
    <lineage>
        <taxon>Bacteria</taxon>
        <taxon>Pseudomonadati</taxon>
        <taxon>Pseudomonadota</taxon>
        <taxon>Betaproteobacteria</taxon>
        <taxon>Nitrosomonadales</taxon>
        <taxon>Nitrosomonadaceae</taxon>
        <taxon>Nitrosomonas</taxon>
    </lineage>
</organism>
<dbReference type="Proteomes" id="UP000185062">
    <property type="component" value="Unassembled WGS sequence"/>
</dbReference>
<accession>A0A1N6H5G1</accession>
<evidence type="ECO:0000313" key="4">
    <source>
        <dbReference type="EMBL" id="SIO15051.1"/>
    </source>
</evidence>
<proteinExistence type="predicted"/>